<evidence type="ECO:0000256" key="3">
    <source>
        <dbReference type="ARBA" id="ARBA00022676"/>
    </source>
</evidence>
<accession>A0ABQ0A291</accession>
<evidence type="ECO:0000256" key="5">
    <source>
        <dbReference type="ARBA" id="ARBA00022824"/>
    </source>
</evidence>
<dbReference type="InterPro" id="IPR039042">
    <property type="entry name" value="Alg13-like"/>
</dbReference>
<evidence type="ECO:0000313" key="7">
    <source>
        <dbReference type="EMBL" id="GAA6146510.1"/>
    </source>
</evidence>
<dbReference type="RefSeq" id="WP_353295732.1">
    <property type="nucleotide sequence ID" value="NZ_BAABWH010000008.1"/>
</dbReference>
<evidence type="ECO:0000256" key="1">
    <source>
        <dbReference type="ARBA" id="ARBA00004240"/>
    </source>
</evidence>
<evidence type="ECO:0000256" key="4">
    <source>
        <dbReference type="ARBA" id="ARBA00022679"/>
    </source>
</evidence>
<evidence type="ECO:0000313" key="8">
    <source>
        <dbReference type="Proteomes" id="UP001481413"/>
    </source>
</evidence>
<proteinExistence type="inferred from homology"/>
<comment type="similarity">
    <text evidence="2">Belongs to the glycosyltransferase 28 family.</text>
</comment>
<evidence type="ECO:0000256" key="2">
    <source>
        <dbReference type="ARBA" id="ARBA00006962"/>
    </source>
</evidence>
<comment type="subcellular location">
    <subcellularLocation>
        <location evidence="1">Endoplasmic reticulum</location>
    </subcellularLocation>
</comment>
<keyword evidence="4" id="KW-0808">Transferase</keyword>
<organism evidence="7 8">
    <name type="scientific">Thalassolituus maritimus</name>
    <dbReference type="NCBI Taxonomy" id="484498"/>
    <lineage>
        <taxon>Bacteria</taxon>
        <taxon>Pseudomonadati</taxon>
        <taxon>Pseudomonadota</taxon>
        <taxon>Gammaproteobacteria</taxon>
        <taxon>Oceanospirillales</taxon>
        <taxon>Oceanospirillaceae</taxon>
        <taxon>Thalassolituus</taxon>
    </lineage>
</organism>
<gene>
    <name evidence="7" type="ORF">NBRC116585_26280</name>
</gene>
<sequence>MIYVTVGTQLPFARLIKAVNDIAAEKGLDVFAQVGPDKSHYHAIKTADFVGPEDANRLIHEADLVIAHAGMGTIISASQLGKPLIIMPRQFHYGEHRNDHQLATANRFRDFPNITVVEDKRSLSEAMDSRLEQADGPPLGVVPEYAPDSFIAELKKLLV</sequence>
<evidence type="ECO:0000259" key="6">
    <source>
        <dbReference type="Pfam" id="PF04101"/>
    </source>
</evidence>
<keyword evidence="8" id="KW-1185">Reference proteome</keyword>
<dbReference type="SUPFAM" id="SSF53756">
    <property type="entry name" value="UDP-Glycosyltransferase/glycogen phosphorylase"/>
    <property type="match status" value="1"/>
</dbReference>
<name>A0ABQ0A291_9GAMM</name>
<dbReference type="Proteomes" id="UP001481413">
    <property type="component" value="Unassembled WGS sequence"/>
</dbReference>
<feature type="domain" description="Glycosyl transferase family 28 C-terminal" evidence="6">
    <location>
        <begin position="1"/>
        <end position="107"/>
    </location>
</feature>
<dbReference type="InterPro" id="IPR007235">
    <property type="entry name" value="Glyco_trans_28_C"/>
</dbReference>
<protein>
    <recommendedName>
        <fullName evidence="6">Glycosyl transferase family 28 C-terminal domain-containing protein</fullName>
    </recommendedName>
</protein>
<reference evidence="7 8" key="1">
    <citation type="submission" date="2024-04" db="EMBL/GenBank/DDBJ databases">
        <title>Draft genome sequence of Thalassolituus maritimus NBRC 116585.</title>
        <authorList>
            <person name="Miyakawa T."/>
            <person name="Kusuya Y."/>
            <person name="Miura T."/>
        </authorList>
    </citation>
    <scope>NUCLEOTIDE SEQUENCE [LARGE SCALE GENOMIC DNA]</scope>
    <source>
        <strain evidence="7 8">5NW40-0001</strain>
    </source>
</reference>
<dbReference type="EMBL" id="BAABWH010000008">
    <property type="protein sequence ID" value="GAA6146510.1"/>
    <property type="molecule type" value="Genomic_DNA"/>
</dbReference>
<dbReference type="Gene3D" id="3.40.50.2000">
    <property type="entry name" value="Glycogen Phosphorylase B"/>
    <property type="match status" value="1"/>
</dbReference>
<dbReference type="PANTHER" id="PTHR12867:SF6">
    <property type="entry name" value="N-ACETYLGLUCOSAMINYLDIPHOSPHODOLICHOL N-ACETYLGLUCOSAMINYLTRANSFERASE"/>
    <property type="match status" value="1"/>
</dbReference>
<comment type="caution">
    <text evidence="7">The sequence shown here is derived from an EMBL/GenBank/DDBJ whole genome shotgun (WGS) entry which is preliminary data.</text>
</comment>
<dbReference type="PANTHER" id="PTHR12867">
    <property type="entry name" value="GLYCOSYL TRANSFERASE-RELATED"/>
    <property type="match status" value="1"/>
</dbReference>
<dbReference type="Pfam" id="PF04101">
    <property type="entry name" value="Glyco_tran_28_C"/>
    <property type="match status" value="1"/>
</dbReference>
<keyword evidence="3" id="KW-0328">Glycosyltransferase</keyword>
<keyword evidence="5" id="KW-0256">Endoplasmic reticulum</keyword>